<dbReference type="Proteomes" id="UP000005631">
    <property type="component" value="Chromosome"/>
</dbReference>
<feature type="domain" description="N-acetyltransferase" evidence="1">
    <location>
        <begin position="3"/>
        <end position="144"/>
    </location>
</feature>
<evidence type="ECO:0000313" key="3">
    <source>
        <dbReference type="Proteomes" id="UP000005631"/>
    </source>
</evidence>
<dbReference type="Gene3D" id="3.40.630.30">
    <property type="match status" value="1"/>
</dbReference>
<dbReference type="InterPro" id="IPR016181">
    <property type="entry name" value="Acyl_CoA_acyltransferase"/>
</dbReference>
<proteinExistence type="predicted"/>
<dbReference type="HOGENOM" id="CLU_401623_0_0_10"/>
<gene>
    <name evidence="2" type="ordered locus">Oweho_0077</name>
</gene>
<dbReference type="EMBL" id="CP003156">
    <property type="protein sequence ID" value="AEV31100.1"/>
    <property type="molecule type" value="Genomic_DNA"/>
</dbReference>
<dbReference type="OrthoDB" id="226313at2"/>
<evidence type="ECO:0000259" key="1">
    <source>
        <dbReference type="PROSITE" id="PS51186"/>
    </source>
</evidence>
<dbReference type="eggNOG" id="COG0456">
    <property type="taxonomic scope" value="Bacteria"/>
</dbReference>
<dbReference type="CDD" id="cd18700">
    <property type="entry name" value="PIN_GNAT-like"/>
    <property type="match status" value="1"/>
</dbReference>
<evidence type="ECO:0000313" key="2">
    <source>
        <dbReference type="EMBL" id="AEV31100.1"/>
    </source>
</evidence>
<dbReference type="GO" id="GO:0016747">
    <property type="term" value="F:acyltransferase activity, transferring groups other than amino-acyl groups"/>
    <property type="evidence" value="ECO:0007669"/>
    <property type="project" value="InterPro"/>
</dbReference>
<dbReference type="AlphaFoldDB" id="G8R5V2"/>
<dbReference type="PROSITE" id="PS51186">
    <property type="entry name" value="GNAT"/>
    <property type="match status" value="1"/>
</dbReference>
<keyword evidence="2" id="KW-0808">Transferase</keyword>
<name>G8R5V2_OWEHD</name>
<dbReference type="InterPro" id="IPR000182">
    <property type="entry name" value="GNAT_dom"/>
</dbReference>
<dbReference type="CDD" id="cd04301">
    <property type="entry name" value="NAT_SF"/>
    <property type="match status" value="1"/>
</dbReference>
<keyword evidence="3" id="KW-1185">Reference proteome</keyword>
<dbReference type="RefSeq" id="WP_014200461.1">
    <property type="nucleotide sequence ID" value="NC_016599.1"/>
</dbReference>
<protein>
    <submittedName>
        <fullName evidence="2">Acetyltransferase</fullName>
    </submittedName>
</protein>
<dbReference type="SUPFAM" id="SSF55729">
    <property type="entry name" value="Acyl-CoA N-acyltransferases (Nat)"/>
    <property type="match status" value="1"/>
</dbReference>
<sequence length="687" mass="79048">METEFVRNNNHLIKQVVNLGTKNSKTLGHFPEGAYFEHAHKEYLICSHVEGNLLGYLLFSVTKSKRSIRIIQLCISEEARGQGVSKKLLDFLKSKFRGSLKGIALSCRTDYKQASALWESYGFKAMDKVRSRSKKEYWLYKWWYDFGNHDLFSFTQISSSKHKVILDANIIIKLRSNSVNQVSGALFLLEDWLVDVVDYYYSPEIYNEIKRDKGDERAKKTRSFLTNFNEAKFNPDYRDEVFDQINNILFGTSPNDISDKKQLSECIASGIQYFITEDKGILNASDRILELFGTHILRPIDIILLVDESSNKADYVATRIAGVNYDYSSLKSGEVDELLEKILAKDQCERKHELREIFTRSASNVKNCSARVIRDKNKAIHGVLICESKPQEVTVPLIRTTKSKLAKTLFSQLVFETIDFAVSNQKDLVTICDKYIDSVDQETLESMGFTLKDDLWMKVTARGIINSSELLKISGVKNVFDEETLKIKLQEPQFNEFRISLERKLWPLKFNNVDLPTYIIPIKPHWASQLFDHYAANELMFGADAFLAWSRENVYYRSVNPVSEKVPARLLWYASSTRDRGATRVNSVVACSYLDEVYVGKAKELFHKLKHFGIYEWKNIFHLAQGNDDGLVKALRFRDTEVFKTAVSFENVNHVLKANNRKRNTFASPLEVSNDVFLEIYKLGGIL</sequence>
<dbReference type="KEGG" id="oho:Oweho_0077"/>
<dbReference type="Pfam" id="PF13673">
    <property type="entry name" value="Acetyltransf_10"/>
    <property type="match status" value="1"/>
</dbReference>
<accession>G8R5V2</accession>
<reference evidence="2 3" key="1">
    <citation type="journal article" date="2012" name="Stand. Genomic Sci.">
        <title>Genome sequence of the orange-pigmented seawater bacterium Owenweeksia hongkongensis type strain (UST20020801(T)).</title>
        <authorList>
            <person name="Riedel T."/>
            <person name="Held B."/>
            <person name="Nolan M."/>
            <person name="Lucas S."/>
            <person name="Lapidus A."/>
            <person name="Tice H."/>
            <person name="Del Rio T.G."/>
            <person name="Cheng J.F."/>
            <person name="Han C."/>
            <person name="Tapia R."/>
            <person name="Goodwin L.A."/>
            <person name="Pitluck S."/>
            <person name="Liolios K."/>
            <person name="Mavromatis K."/>
            <person name="Pagani I."/>
            <person name="Ivanova N."/>
            <person name="Mikhailova N."/>
            <person name="Pati A."/>
            <person name="Chen A."/>
            <person name="Palaniappan K."/>
            <person name="Rohde M."/>
            <person name="Tindall B.J."/>
            <person name="Detter J.C."/>
            <person name="Goker M."/>
            <person name="Woyke T."/>
            <person name="Bristow J."/>
            <person name="Eisen J.A."/>
            <person name="Markowitz V."/>
            <person name="Hugenholtz P."/>
            <person name="Klenk H.P."/>
            <person name="Kyrpides N.C."/>
        </authorList>
    </citation>
    <scope>NUCLEOTIDE SEQUENCE</scope>
    <source>
        <strain evidence="3">DSM 17368 / JCM 12287 / NRRL B-23963</strain>
    </source>
</reference>
<organism evidence="2 3">
    <name type="scientific">Owenweeksia hongkongensis (strain DSM 17368 / CIP 108786 / JCM 12287 / NRRL B-23963 / UST20020801)</name>
    <dbReference type="NCBI Taxonomy" id="926562"/>
    <lineage>
        <taxon>Bacteria</taxon>
        <taxon>Pseudomonadati</taxon>
        <taxon>Bacteroidota</taxon>
        <taxon>Flavobacteriia</taxon>
        <taxon>Flavobacteriales</taxon>
        <taxon>Owenweeksiaceae</taxon>
        <taxon>Owenweeksia</taxon>
    </lineage>
</organism>